<organism evidence="10">
    <name type="scientific">freshwater metagenome</name>
    <dbReference type="NCBI Taxonomy" id="449393"/>
    <lineage>
        <taxon>unclassified sequences</taxon>
        <taxon>metagenomes</taxon>
        <taxon>ecological metagenomes</taxon>
    </lineage>
</organism>
<keyword evidence="6" id="KW-0408">Iron</keyword>
<dbReference type="EC" id="2.3.1.234" evidence="1"/>
<dbReference type="GO" id="GO:0061711">
    <property type="term" value="F:tRNA N(6)-L-threonylcarbamoyladenine synthase activity"/>
    <property type="evidence" value="ECO:0007669"/>
    <property type="project" value="UniProtKB-EC"/>
</dbReference>
<dbReference type="NCBIfam" id="TIGR03723">
    <property type="entry name" value="T6A_TsaD_YgjD"/>
    <property type="match status" value="1"/>
</dbReference>
<dbReference type="HAMAP" id="MF_01445">
    <property type="entry name" value="TsaD"/>
    <property type="match status" value="1"/>
</dbReference>
<keyword evidence="2" id="KW-0963">Cytoplasm</keyword>
<dbReference type="PROSITE" id="PS01016">
    <property type="entry name" value="GLYCOPROTEASE"/>
    <property type="match status" value="1"/>
</dbReference>
<dbReference type="PRINTS" id="PR00789">
    <property type="entry name" value="OSIALOPTASE"/>
</dbReference>
<dbReference type="InterPro" id="IPR000905">
    <property type="entry name" value="Gcp-like_dom"/>
</dbReference>
<dbReference type="GO" id="GO:0002949">
    <property type="term" value="P:tRNA threonylcarbamoyladenosine modification"/>
    <property type="evidence" value="ECO:0007669"/>
    <property type="project" value="InterPro"/>
</dbReference>
<evidence type="ECO:0000256" key="1">
    <source>
        <dbReference type="ARBA" id="ARBA00012156"/>
    </source>
</evidence>
<comment type="catalytic activity">
    <reaction evidence="8">
        <text>L-threonylcarbamoyladenylate + adenosine(37) in tRNA = N(6)-L-threonylcarbamoyladenosine(37) in tRNA + AMP + H(+)</text>
        <dbReference type="Rhea" id="RHEA:37059"/>
        <dbReference type="Rhea" id="RHEA-COMP:10162"/>
        <dbReference type="Rhea" id="RHEA-COMP:10163"/>
        <dbReference type="ChEBI" id="CHEBI:15378"/>
        <dbReference type="ChEBI" id="CHEBI:73682"/>
        <dbReference type="ChEBI" id="CHEBI:74411"/>
        <dbReference type="ChEBI" id="CHEBI:74418"/>
        <dbReference type="ChEBI" id="CHEBI:456215"/>
        <dbReference type="EC" id="2.3.1.234"/>
    </reaction>
</comment>
<evidence type="ECO:0000259" key="9">
    <source>
        <dbReference type="Pfam" id="PF00814"/>
    </source>
</evidence>
<accession>A0A6J6LVV4</accession>
<keyword evidence="3" id="KW-0808">Transferase</keyword>
<evidence type="ECO:0000256" key="3">
    <source>
        <dbReference type="ARBA" id="ARBA00022679"/>
    </source>
</evidence>
<dbReference type="InterPro" id="IPR017861">
    <property type="entry name" value="KAE1/TsaD"/>
</dbReference>
<reference evidence="10" key="1">
    <citation type="submission" date="2020-05" db="EMBL/GenBank/DDBJ databases">
        <authorList>
            <person name="Chiriac C."/>
            <person name="Salcher M."/>
            <person name="Ghai R."/>
            <person name="Kavagutti S V."/>
        </authorList>
    </citation>
    <scope>NUCLEOTIDE SEQUENCE</scope>
</reference>
<name>A0A6J6LVV4_9ZZZZ</name>
<dbReference type="GO" id="GO:0046872">
    <property type="term" value="F:metal ion binding"/>
    <property type="evidence" value="ECO:0007669"/>
    <property type="project" value="UniProtKB-KW"/>
</dbReference>
<dbReference type="InterPro" id="IPR043129">
    <property type="entry name" value="ATPase_NBD"/>
</dbReference>
<dbReference type="EMBL" id="CAEZWV010000005">
    <property type="protein sequence ID" value="CAB4664624.1"/>
    <property type="molecule type" value="Genomic_DNA"/>
</dbReference>
<dbReference type="InterPro" id="IPR017860">
    <property type="entry name" value="Peptidase_M22_CS"/>
</dbReference>
<evidence type="ECO:0000256" key="2">
    <source>
        <dbReference type="ARBA" id="ARBA00022490"/>
    </source>
</evidence>
<dbReference type="InterPro" id="IPR022450">
    <property type="entry name" value="TsaD"/>
</dbReference>
<feature type="domain" description="Gcp-like" evidence="9">
    <location>
        <begin position="32"/>
        <end position="311"/>
    </location>
</feature>
<dbReference type="NCBIfam" id="TIGR00329">
    <property type="entry name" value="gcp_kae1"/>
    <property type="match status" value="1"/>
</dbReference>
<dbReference type="Pfam" id="PF00814">
    <property type="entry name" value="TsaD"/>
    <property type="match status" value="1"/>
</dbReference>
<keyword evidence="5" id="KW-0479">Metal-binding</keyword>
<proteinExistence type="inferred from homology"/>
<evidence type="ECO:0000256" key="5">
    <source>
        <dbReference type="ARBA" id="ARBA00022723"/>
    </source>
</evidence>
<evidence type="ECO:0000313" key="10">
    <source>
        <dbReference type="EMBL" id="CAB4664624.1"/>
    </source>
</evidence>
<evidence type="ECO:0000256" key="8">
    <source>
        <dbReference type="ARBA" id="ARBA00048117"/>
    </source>
</evidence>
<dbReference type="FunFam" id="3.30.420.40:FF:000040">
    <property type="entry name" value="tRNA N6-adenosine threonylcarbamoyltransferase"/>
    <property type="match status" value="1"/>
</dbReference>
<keyword evidence="7" id="KW-0012">Acyltransferase</keyword>
<gene>
    <name evidence="10" type="ORF">UFOPK2295_00425</name>
</gene>
<sequence>MSFEVTESTVVLAIETSCDETAASIVMGGNDVLSSIVSSQIDIHARFGGVVPEVASRAHLESIVSVIDAAIAEAGILPSRIDAVAATAGPGLIGALLVGVSAAKSLALVWDKPFIGVNHLEAHLYAGLLDDPTLEFPLVVLLVSGGHTMIIHMKGHGDYTVLGRTIDDAAGEAYDKVARYLDLGYPGGPVIDRIASEGNPHAVEFPRAMMHDGLDVSFSGLKTSVINHVRKNPEMSNVDIAASFQAAVVDVLCAKTIKAAQQVGAQGIVLGGGVSANSFLRYEMSRRGGEAGFKVALPSRAMCTDNAAMIAAAAWHRLKSDGPRELDCGAYPNLKLAEVPR</sequence>
<dbReference type="SUPFAM" id="SSF53067">
    <property type="entry name" value="Actin-like ATPase domain"/>
    <property type="match status" value="2"/>
</dbReference>
<dbReference type="Gene3D" id="3.30.420.40">
    <property type="match status" value="2"/>
</dbReference>
<evidence type="ECO:0000256" key="4">
    <source>
        <dbReference type="ARBA" id="ARBA00022694"/>
    </source>
</evidence>
<dbReference type="AlphaFoldDB" id="A0A6J6LVV4"/>
<dbReference type="CDD" id="cd24133">
    <property type="entry name" value="ASKHA_NBD_TsaD_bac"/>
    <property type="match status" value="1"/>
</dbReference>
<protein>
    <recommendedName>
        <fullName evidence="1">N(6)-L-threonylcarbamoyladenine synthase</fullName>
        <ecNumber evidence="1">2.3.1.234</ecNumber>
    </recommendedName>
</protein>
<evidence type="ECO:0000256" key="7">
    <source>
        <dbReference type="ARBA" id="ARBA00023315"/>
    </source>
</evidence>
<dbReference type="PANTHER" id="PTHR11735">
    <property type="entry name" value="TRNA N6-ADENOSINE THREONYLCARBAMOYLTRANSFERASE"/>
    <property type="match status" value="1"/>
</dbReference>
<evidence type="ECO:0000256" key="6">
    <source>
        <dbReference type="ARBA" id="ARBA00023004"/>
    </source>
</evidence>
<keyword evidence="4" id="KW-0819">tRNA processing</keyword>
<dbReference type="PANTHER" id="PTHR11735:SF6">
    <property type="entry name" value="TRNA N6-ADENOSINE THREONYLCARBAMOYLTRANSFERASE, MITOCHONDRIAL"/>
    <property type="match status" value="1"/>
</dbReference>